<name>A0AB34H515_ESCRO</name>
<evidence type="ECO:0000313" key="2">
    <source>
        <dbReference type="EMBL" id="KAJ8785990.1"/>
    </source>
</evidence>
<reference evidence="2 3" key="1">
    <citation type="submission" date="2022-11" db="EMBL/GenBank/DDBJ databases">
        <title>Whole genome sequence of Eschrichtius robustus ER-17-0199.</title>
        <authorList>
            <person name="Bruniche-Olsen A."/>
            <person name="Black A.N."/>
            <person name="Fields C.J."/>
            <person name="Walden K."/>
            <person name="Dewoody J.A."/>
        </authorList>
    </citation>
    <scope>NUCLEOTIDE SEQUENCE [LARGE SCALE GENOMIC DNA]</scope>
    <source>
        <strain evidence="2">ER-17-0199</strain>
        <tissue evidence="2">Blubber</tissue>
    </source>
</reference>
<dbReference type="Proteomes" id="UP001159641">
    <property type="component" value="Unassembled WGS sequence"/>
</dbReference>
<accession>A0AB34H515</accession>
<dbReference type="EMBL" id="JAIQCJ010002005">
    <property type="protein sequence ID" value="KAJ8785990.1"/>
    <property type="molecule type" value="Genomic_DNA"/>
</dbReference>
<proteinExistence type="predicted"/>
<sequence>MCTPSPNCRAVRGGEWGRDSSHLPLAKSPPHPWDQGCWAWATLEILEGFRVVADKTEETSCTHSALAWDLSAVDALGSTWRLPPPAPCLSGDLWLSLAGAVHNYLPRALPLPPPRVLSLGPPLEGQSKGYWLFLHSVEGRGHLAVTSGGTGRRPCLGPAQLTLVLQAGGLGVPPKEAALLPGMEQGLCPRGRSGLGERAGDSRPGTQCAEELHPATTVPACRGLGDPDRGPSVWGPEVRHQKSLLQQREPGMQD</sequence>
<comment type="caution">
    <text evidence="2">The sequence shown here is derived from an EMBL/GenBank/DDBJ whole genome shotgun (WGS) entry which is preliminary data.</text>
</comment>
<gene>
    <name evidence="2" type="ORF">J1605_006950</name>
</gene>
<dbReference type="AlphaFoldDB" id="A0AB34H515"/>
<evidence type="ECO:0000256" key="1">
    <source>
        <dbReference type="SAM" id="MobiDB-lite"/>
    </source>
</evidence>
<keyword evidence="3" id="KW-1185">Reference proteome</keyword>
<protein>
    <submittedName>
        <fullName evidence="2">Uncharacterized protein</fullName>
    </submittedName>
</protein>
<feature type="region of interest" description="Disordered" evidence="1">
    <location>
        <begin position="190"/>
        <end position="254"/>
    </location>
</feature>
<organism evidence="2 3">
    <name type="scientific">Eschrichtius robustus</name>
    <name type="common">California gray whale</name>
    <name type="synonym">Eschrichtius gibbosus</name>
    <dbReference type="NCBI Taxonomy" id="9764"/>
    <lineage>
        <taxon>Eukaryota</taxon>
        <taxon>Metazoa</taxon>
        <taxon>Chordata</taxon>
        <taxon>Craniata</taxon>
        <taxon>Vertebrata</taxon>
        <taxon>Euteleostomi</taxon>
        <taxon>Mammalia</taxon>
        <taxon>Eutheria</taxon>
        <taxon>Laurasiatheria</taxon>
        <taxon>Artiodactyla</taxon>
        <taxon>Whippomorpha</taxon>
        <taxon>Cetacea</taxon>
        <taxon>Mysticeti</taxon>
        <taxon>Eschrichtiidae</taxon>
        <taxon>Eschrichtius</taxon>
    </lineage>
</organism>
<evidence type="ECO:0000313" key="3">
    <source>
        <dbReference type="Proteomes" id="UP001159641"/>
    </source>
</evidence>